<dbReference type="AlphaFoldDB" id="A0A167R8C1"/>
<organism evidence="2 3">
    <name type="scientific">Akanthomyces lecanii RCEF 1005</name>
    <dbReference type="NCBI Taxonomy" id="1081108"/>
    <lineage>
        <taxon>Eukaryota</taxon>
        <taxon>Fungi</taxon>
        <taxon>Dikarya</taxon>
        <taxon>Ascomycota</taxon>
        <taxon>Pezizomycotina</taxon>
        <taxon>Sordariomycetes</taxon>
        <taxon>Hypocreomycetidae</taxon>
        <taxon>Hypocreales</taxon>
        <taxon>Cordycipitaceae</taxon>
        <taxon>Akanthomyces</taxon>
        <taxon>Cordyceps confragosa</taxon>
    </lineage>
</organism>
<feature type="region of interest" description="Disordered" evidence="1">
    <location>
        <begin position="119"/>
        <end position="167"/>
    </location>
</feature>
<dbReference type="Proteomes" id="UP000076881">
    <property type="component" value="Unassembled WGS sequence"/>
</dbReference>
<feature type="compositionally biased region" description="Basic residues" evidence="1">
    <location>
        <begin position="143"/>
        <end position="153"/>
    </location>
</feature>
<dbReference type="EMBL" id="AZHF01000027">
    <property type="protein sequence ID" value="OAA58363.1"/>
    <property type="molecule type" value="Genomic_DNA"/>
</dbReference>
<gene>
    <name evidence="2" type="ORF">LEL_10893</name>
</gene>
<name>A0A167R8C1_CORDF</name>
<sequence length="298" mass="34029">MVDLDLAAQVIWYPTTPTPRKDANPNANYYGVLADEEDEFADTFDALDLETETRKIITKEKERMTTRADVLRTFAESIAACARKFDHGYAHAVANDFTRSLLRHWNQFLHAGEAAGCSNQLPQPKLQPAQQPRTKPPTDKQTARRKTPPRNRHQGTFTSPPARRQPIATSNYTDRRILLRLKEGSSFFEKNNFQIRLALKEKLALDPQDIQDIKPTNTGWALVARNAEIQKKIIESQDAWGPSVDLDTAEKHVAWHTYLIKDFPSELRSYDDSILDFEKTIGEEIIAQTGQTPIRWQS</sequence>
<feature type="compositionally biased region" description="Low complexity" evidence="1">
    <location>
        <begin position="120"/>
        <end position="132"/>
    </location>
</feature>
<dbReference type="OrthoDB" id="4869984at2759"/>
<dbReference type="STRING" id="1081108.A0A167R8C1"/>
<protein>
    <submittedName>
        <fullName evidence="2">Uncharacterized protein</fullName>
    </submittedName>
</protein>
<reference evidence="2 3" key="1">
    <citation type="journal article" date="2016" name="Genome Biol. Evol.">
        <title>Divergent and convergent evolution of fungal pathogenicity.</title>
        <authorList>
            <person name="Shang Y."/>
            <person name="Xiao G."/>
            <person name="Zheng P."/>
            <person name="Cen K."/>
            <person name="Zhan S."/>
            <person name="Wang C."/>
        </authorList>
    </citation>
    <scope>NUCLEOTIDE SEQUENCE [LARGE SCALE GENOMIC DNA]</scope>
    <source>
        <strain evidence="2 3">RCEF 1005</strain>
    </source>
</reference>
<keyword evidence="3" id="KW-1185">Reference proteome</keyword>
<proteinExistence type="predicted"/>
<evidence type="ECO:0000256" key="1">
    <source>
        <dbReference type="SAM" id="MobiDB-lite"/>
    </source>
</evidence>
<accession>A0A167R8C1</accession>
<evidence type="ECO:0000313" key="3">
    <source>
        <dbReference type="Proteomes" id="UP000076881"/>
    </source>
</evidence>
<comment type="caution">
    <text evidence="2">The sequence shown here is derived from an EMBL/GenBank/DDBJ whole genome shotgun (WGS) entry which is preliminary data.</text>
</comment>
<evidence type="ECO:0000313" key="2">
    <source>
        <dbReference type="EMBL" id="OAA58363.1"/>
    </source>
</evidence>